<dbReference type="PANTHER" id="PTHR43000">
    <property type="entry name" value="DTDP-D-GLUCOSE 4,6-DEHYDRATASE-RELATED"/>
    <property type="match status" value="1"/>
</dbReference>
<reference evidence="2 3" key="1">
    <citation type="journal article" date="2019" name="Nat. Microbiol.">
        <title>Mediterranean grassland soil C-N compound turnover is dependent on rainfall and depth, and is mediated by genomically divergent microorganisms.</title>
        <authorList>
            <person name="Diamond S."/>
            <person name="Andeer P.F."/>
            <person name="Li Z."/>
            <person name="Crits-Christoph A."/>
            <person name="Burstein D."/>
            <person name="Anantharaman K."/>
            <person name="Lane K.R."/>
            <person name="Thomas B.C."/>
            <person name="Pan C."/>
            <person name="Northen T.R."/>
            <person name="Banfield J.F."/>
        </authorList>
    </citation>
    <scope>NUCLEOTIDE SEQUENCE [LARGE SCALE GENOMIC DNA]</scope>
    <source>
        <strain evidence="2">WS_2</strain>
    </source>
</reference>
<dbReference type="AlphaFoldDB" id="A0A538T3L8"/>
<proteinExistence type="predicted"/>
<sequence>MQVLVTGGAGFIGSHLAEQLLEQGHEVWVLDDLSTGSLNNLKTFEHRPDFHFVKGSVTDTVRVFELAAKCDRIFHLAAAVGVRYVLDDPLRSLITNIRGTEVVLEAANVKRTKVILFSSSEVYGKGERVPFAEDDDRVLGPTHKLRWAYACGKAVDECLAQSYWQRHNLPVVIVRCFNTCGPRQSGAYGMVIPSMVERALRGEPIQVYGDGLQTRCFSAVNDVVRGVLMLADNEQAVGEVFNIGTAEEVTVLELAQRIQHHCHSKSSIQFVPYEQVYGDSFEDMRRRVPDLTKIRSVTGYRPEVTLDQLLQLTIRHLQDKQTPPRPARLATA</sequence>
<dbReference type="UniPathway" id="UPA00796">
    <property type="reaction ID" value="UER00771"/>
</dbReference>
<evidence type="ECO:0000259" key="1">
    <source>
        <dbReference type="Pfam" id="PF16363"/>
    </source>
</evidence>
<dbReference type="InterPro" id="IPR016040">
    <property type="entry name" value="NAD(P)-bd_dom"/>
</dbReference>
<dbReference type="EMBL" id="VBOS01000087">
    <property type="protein sequence ID" value="TMQ58225.1"/>
    <property type="molecule type" value="Genomic_DNA"/>
</dbReference>
<dbReference type="InterPro" id="IPR036291">
    <property type="entry name" value="NAD(P)-bd_dom_sf"/>
</dbReference>
<dbReference type="SUPFAM" id="SSF51735">
    <property type="entry name" value="NAD(P)-binding Rossmann-fold domains"/>
    <property type="match status" value="1"/>
</dbReference>
<organism evidence="2 3">
    <name type="scientific">Eiseniibacteriota bacterium</name>
    <dbReference type="NCBI Taxonomy" id="2212470"/>
    <lineage>
        <taxon>Bacteria</taxon>
        <taxon>Candidatus Eiseniibacteriota</taxon>
    </lineage>
</organism>
<comment type="caution">
    <text evidence="2">The sequence shown here is derived from an EMBL/GenBank/DDBJ whole genome shotgun (WGS) entry which is preliminary data.</text>
</comment>
<feature type="domain" description="NAD(P)-binding" evidence="1">
    <location>
        <begin position="4"/>
        <end position="311"/>
    </location>
</feature>
<evidence type="ECO:0000313" key="3">
    <source>
        <dbReference type="Proteomes" id="UP000317716"/>
    </source>
</evidence>
<dbReference type="Gene3D" id="3.40.50.720">
    <property type="entry name" value="NAD(P)-binding Rossmann-like Domain"/>
    <property type="match status" value="1"/>
</dbReference>
<dbReference type="PRINTS" id="PR01713">
    <property type="entry name" value="NUCEPIMERASE"/>
</dbReference>
<dbReference type="Pfam" id="PF16363">
    <property type="entry name" value="GDP_Man_Dehyd"/>
    <property type="match status" value="1"/>
</dbReference>
<dbReference type="Proteomes" id="UP000317716">
    <property type="component" value="Unassembled WGS sequence"/>
</dbReference>
<protein>
    <submittedName>
        <fullName evidence="2">NAD-dependent epimerase/dehydratase family protein</fullName>
    </submittedName>
</protein>
<name>A0A538T3L8_UNCEI</name>
<evidence type="ECO:0000313" key="2">
    <source>
        <dbReference type="EMBL" id="TMQ58225.1"/>
    </source>
</evidence>
<accession>A0A538T3L8</accession>
<gene>
    <name evidence="2" type="ORF">E6K72_02875</name>
</gene>
<dbReference type="GO" id="GO:0033320">
    <property type="term" value="P:UDP-D-xylose biosynthetic process"/>
    <property type="evidence" value="ECO:0007669"/>
    <property type="project" value="UniProtKB-UniPathway"/>
</dbReference>